<evidence type="ECO:0000259" key="5">
    <source>
        <dbReference type="Pfam" id="PF01343"/>
    </source>
</evidence>
<dbReference type="GO" id="GO:0008236">
    <property type="term" value="F:serine-type peptidase activity"/>
    <property type="evidence" value="ECO:0007669"/>
    <property type="project" value="UniProtKB-KW"/>
</dbReference>
<dbReference type="RefSeq" id="XP_040744054.1">
    <property type="nucleotide sequence ID" value="XM_040891314.1"/>
</dbReference>
<dbReference type="EMBL" id="MCFD01000005">
    <property type="protein sequence ID" value="ORX70475.1"/>
    <property type="molecule type" value="Genomic_DNA"/>
</dbReference>
<proteinExistence type="inferred from homology"/>
<dbReference type="Proteomes" id="UP000193922">
    <property type="component" value="Unassembled WGS sequence"/>
</dbReference>
<evidence type="ECO:0000313" key="7">
    <source>
        <dbReference type="Proteomes" id="UP000193922"/>
    </source>
</evidence>
<evidence type="ECO:0000256" key="4">
    <source>
        <dbReference type="ARBA" id="ARBA00022825"/>
    </source>
</evidence>
<keyword evidence="4" id="KW-0720">Serine protease</keyword>
<dbReference type="SUPFAM" id="SSF52096">
    <property type="entry name" value="ClpP/crotonase"/>
    <property type="match status" value="2"/>
</dbReference>
<dbReference type="Gene3D" id="6.20.330.10">
    <property type="match status" value="1"/>
</dbReference>
<feature type="domain" description="Peptidase S49" evidence="5">
    <location>
        <begin position="458"/>
        <end position="601"/>
    </location>
</feature>
<name>A0A1Y1WAS2_9FUNG</name>
<dbReference type="STRING" id="61395.A0A1Y1WAS2"/>
<evidence type="ECO:0000256" key="1">
    <source>
        <dbReference type="ARBA" id="ARBA00008683"/>
    </source>
</evidence>
<feature type="domain" description="Peptidase S49" evidence="5">
    <location>
        <begin position="180"/>
        <end position="280"/>
    </location>
</feature>
<dbReference type="CDD" id="cd07023">
    <property type="entry name" value="S49_Sppa_N_C"/>
    <property type="match status" value="1"/>
</dbReference>
<dbReference type="GO" id="GO:0006508">
    <property type="term" value="P:proteolysis"/>
    <property type="evidence" value="ECO:0007669"/>
    <property type="project" value="UniProtKB-KW"/>
</dbReference>
<dbReference type="InterPro" id="IPR029045">
    <property type="entry name" value="ClpP/crotonase-like_dom_sf"/>
</dbReference>
<dbReference type="AlphaFoldDB" id="A0A1Y1WAS2"/>
<dbReference type="InterPro" id="IPR002142">
    <property type="entry name" value="Peptidase_S49"/>
</dbReference>
<accession>A0A1Y1WAS2</accession>
<gene>
    <name evidence="6" type="ORF">DL89DRAFT_321962</name>
</gene>
<dbReference type="GeneID" id="63807962"/>
<dbReference type="PANTHER" id="PTHR33209">
    <property type="entry name" value="PROTEASE 4"/>
    <property type="match status" value="1"/>
</dbReference>
<organism evidence="6 7">
    <name type="scientific">Linderina pennispora</name>
    <dbReference type="NCBI Taxonomy" id="61395"/>
    <lineage>
        <taxon>Eukaryota</taxon>
        <taxon>Fungi</taxon>
        <taxon>Fungi incertae sedis</taxon>
        <taxon>Zoopagomycota</taxon>
        <taxon>Kickxellomycotina</taxon>
        <taxon>Kickxellomycetes</taxon>
        <taxon>Kickxellales</taxon>
        <taxon>Kickxellaceae</taxon>
        <taxon>Linderina</taxon>
    </lineage>
</organism>
<dbReference type="Gene3D" id="3.90.226.10">
    <property type="entry name" value="2-enoyl-CoA Hydratase, Chain A, domain 1"/>
    <property type="match status" value="2"/>
</dbReference>
<dbReference type="OrthoDB" id="45421at2759"/>
<dbReference type="Pfam" id="PF01343">
    <property type="entry name" value="Peptidase_S49"/>
    <property type="match status" value="2"/>
</dbReference>
<protein>
    <recommendedName>
        <fullName evidence="5">Peptidase S49 domain-containing protein</fullName>
    </recommendedName>
</protein>
<sequence>MNQEQQQQQASSPNSTKAGLLKRSARIMWRYKKTTLFAAGLAYFVYRRQQRQRNRLDRAPIIDGTMLAWRIHEGSIIEAPEPMSFELSWLSRFLRKLSGKNDEMSMLRALMALEMAADDPRIKGLVVKLGPAPDSNEQTNSTGTGLGVAQVQELRQALEQFRAKKEQQLGAGSGRTYFYTDSFDDQLTYYLASAFSDIIVQPTGQLPLTGLSGTQMYFKDLLDKIGLKMHVEARKEYKSVVAPYSQSSMPEKHRENMMDLLNSLNDTIIDDIATSRGSSILSQCKDTHIKAQDIVRKAMEEGPIIAPDALGSGLVSALGYTYDVASIVGPRKLTLINTYADARRLEIETNEMSGGAYDESGSTKELAKSMLISSDKAAMASALKLLESDQPVTVGVVYLLGGIERFGPRGAKAVCQSLLDAAKDPTVSAIVLRIDSGGGDVIASDTIGAYVDYVQDKFGKPVVASYGNVSASGAYYASTSCKRIFASPGTITGSIGVASMRPVVTKKLLEFIGTNVEELYTVDNKSDSIFREPEGAALERYRRTIDIIYDDFKSRVAKGRGYSSDQVEDVARGRVFTGVQALQNGLVDELGSFTRAIEASAQMGFEARTDIATKLAEFYSQRLINSVRHKAVAAGLFDSVDKAQEESPVDIKVVASGTDPDAETIKDGVLKGAVYKKGAFTADLLKNVKVKVFPEEASVARRLISKARNLGGDGDGDDSAEDVQLAAGDTSSSFFGTFAKTAVRSALAEEIERILSNPSSAFKGNKAGARFESDDINFK</sequence>
<dbReference type="CDD" id="cd07018">
    <property type="entry name" value="S49_SppA_67K_type"/>
    <property type="match status" value="1"/>
</dbReference>
<keyword evidence="2" id="KW-0645">Protease</keyword>
<comment type="caution">
    <text evidence="6">The sequence shown here is derived from an EMBL/GenBank/DDBJ whole genome shotgun (WGS) entry which is preliminary data.</text>
</comment>
<comment type="similarity">
    <text evidence="1">Belongs to the peptidase S49 family.</text>
</comment>
<evidence type="ECO:0000256" key="3">
    <source>
        <dbReference type="ARBA" id="ARBA00022801"/>
    </source>
</evidence>
<dbReference type="PANTHER" id="PTHR33209:SF1">
    <property type="entry name" value="PEPTIDASE S49 DOMAIN-CONTAINING PROTEIN"/>
    <property type="match status" value="1"/>
</dbReference>
<dbReference type="InterPro" id="IPR047272">
    <property type="entry name" value="S49_SppA_C"/>
</dbReference>
<dbReference type="InterPro" id="IPR047217">
    <property type="entry name" value="S49_SppA_67K_type_N"/>
</dbReference>
<reference evidence="6 7" key="1">
    <citation type="submission" date="2016-07" db="EMBL/GenBank/DDBJ databases">
        <title>Pervasive Adenine N6-methylation of Active Genes in Fungi.</title>
        <authorList>
            <consortium name="DOE Joint Genome Institute"/>
            <person name="Mondo S.J."/>
            <person name="Dannebaum R.O."/>
            <person name="Kuo R.C."/>
            <person name="Labutti K."/>
            <person name="Haridas S."/>
            <person name="Kuo A."/>
            <person name="Salamov A."/>
            <person name="Ahrendt S.R."/>
            <person name="Lipzen A."/>
            <person name="Sullivan W."/>
            <person name="Andreopoulos W.B."/>
            <person name="Clum A."/>
            <person name="Lindquist E."/>
            <person name="Daum C."/>
            <person name="Ramamoorthy G.K."/>
            <person name="Gryganskyi A."/>
            <person name="Culley D."/>
            <person name="Magnuson J.K."/>
            <person name="James T.Y."/>
            <person name="O'Malley M.A."/>
            <person name="Stajich J.E."/>
            <person name="Spatafora J.W."/>
            <person name="Visel A."/>
            <person name="Grigoriev I.V."/>
        </authorList>
    </citation>
    <scope>NUCLEOTIDE SEQUENCE [LARGE SCALE GENOMIC DNA]</scope>
    <source>
        <strain evidence="6 7">ATCC 12442</strain>
    </source>
</reference>
<keyword evidence="3" id="KW-0378">Hydrolase</keyword>
<keyword evidence="7" id="KW-1185">Reference proteome</keyword>
<evidence type="ECO:0000313" key="6">
    <source>
        <dbReference type="EMBL" id="ORX70475.1"/>
    </source>
</evidence>
<evidence type="ECO:0000256" key="2">
    <source>
        <dbReference type="ARBA" id="ARBA00022670"/>
    </source>
</evidence>